<dbReference type="AlphaFoldDB" id="A0ABD3PUU3"/>
<keyword evidence="2" id="KW-0732">Signal</keyword>
<sequence length="219" mass="23224">MIIKIITLVVFICTLEPTSSQYNIDNPSPTQCVAAPCDYVGECRSVNVECGEGADYCNESSLWVPACGGGGTLQKDTIVTASTAVAVQTDSTSSDATLSSTTDTNNNDEPTSTPTTAWEAWINGKTNEERGESNGVIGYTPGKESGNWTPSNDTGWFDKQGWDSGNRTQEEDGSLFSKYNPFSRGDEGKNAGVIPLGGFVWESAGCLMVAIIATLQAFS</sequence>
<evidence type="ECO:0000256" key="2">
    <source>
        <dbReference type="SAM" id="SignalP"/>
    </source>
</evidence>
<feature type="chain" id="PRO_5044858808" evidence="2">
    <location>
        <begin position="21"/>
        <end position="219"/>
    </location>
</feature>
<dbReference type="Proteomes" id="UP001516023">
    <property type="component" value="Unassembled WGS sequence"/>
</dbReference>
<comment type="caution">
    <text evidence="3">The sequence shown here is derived from an EMBL/GenBank/DDBJ whole genome shotgun (WGS) entry which is preliminary data.</text>
</comment>
<organism evidence="3 4">
    <name type="scientific">Cyclotella cryptica</name>
    <dbReference type="NCBI Taxonomy" id="29204"/>
    <lineage>
        <taxon>Eukaryota</taxon>
        <taxon>Sar</taxon>
        <taxon>Stramenopiles</taxon>
        <taxon>Ochrophyta</taxon>
        <taxon>Bacillariophyta</taxon>
        <taxon>Coscinodiscophyceae</taxon>
        <taxon>Thalassiosirophycidae</taxon>
        <taxon>Stephanodiscales</taxon>
        <taxon>Stephanodiscaceae</taxon>
        <taxon>Cyclotella</taxon>
    </lineage>
</organism>
<keyword evidence="4" id="KW-1185">Reference proteome</keyword>
<reference evidence="3 4" key="1">
    <citation type="journal article" date="2020" name="G3 (Bethesda)">
        <title>Improved Reference Genome for Cyclotella cryptica CCMP332, a Model for Cell Wall Morphogenesis, Salinity Adaptation, and Lipid Production in Diatoms (Bacillariophyta).</title>
        <authorList>
            <person name="Roberts W.R."/>
            <person name="Downey K.M."/>
            <person name="Ruck E.C."/>
            <person name="Traller J.C."/>
            <person name="Alverson A.J."/>
        </authorList>
    </citation>
    <scope>NUCLEOTIDE SEQUENCE [LARGE SCALE GENOMIC DNA]</scope>
    <source>
        <strain evidence="3 4">CCMP332</strain>
    </source>
</reference>
<dbReference type="EMBL" id="JABMIG020000112">
    <property type="protein sequence ID" value="KAL3791627.1"/>
    <property type="molecule type" value="Genomic_DNA"/>
</dbReference>
<evidence type="ECO:0000256" key="1">
    <source>
        <dbReference type="SAM" id="MobiDB-lite"/>
    </source>
</evidence>
<accession>A0ABD3PUU3</accession>
<feature type="signal peptide" evidence="2">
    <location>
        <begin position="1"/>
        <end position="20"/>
    </location>
</feature>
<gene>
    <name evidence="3" type="ORF">HJC23_012217</name>
</gene>
<feature type="region of interest" description="Disordered" evidence="1">
    <location>
        <begin position="89"/>
        <end position="115"/>
    </location>
</feature>
<name>A0ABD3PUU3_9STRA</name>
<evidence type="ECO:0000313" key="3">
    <source>
        <dbReference type="EMBL" id="KAL3791627.1"/>
    </source>
</evidence>
<proteinExistence type="predicted"/>
<protein>
    <submittedName>
        <fullName evidence="3">Uncharacterized protein</fullName>
    </submittedName>
</protein>
<evidence type="ECO:0000313" key="4">
    <source>
        <dbReference type="Proteomes" id="UP001516023"/>
    </source>
</evidence>